<protein>
    <submittedName>
        <fullName evidence="1">Uncharacterized protein</fullName>
    </submittedName>
</protein>
<dbReference type="EMBL" id="CM039437">
    <property type="protein sequence ID" value="KAI4306979.1"/>
    <property type="molecule type" value="Genomic_DNA"/>
</dbReference>
<proteinExistence type="predicted"/>
<name>A0ACB9LB68_BAUVA</name>
<evidence type="ECO:0000313" key="1">
    <source>
        <dbReference type="EMBL" id="KAI4306979.1"/>
    </source>
</evidence>
<reference evidence="1 2" key="1">
    <citation type="journal article" date="2022" name="DNA Res.">
        <title>Chromosomal-level genome assembly of the orchid tree Bauhinia variegata (Leguminosae; Cercidoideae) supports the allotetraploid origin hypothesis of Bauhinia.</title>
        <authorList>
            <person name="Zhong Y."/>
            <person name="Chen Y."/>
            <person name="Zheng D."/>
            <person name="Pang J."/>
            <person name="Liu Y."/>
            <person name="Luo S."/>
            <person name="Meng S."/>
            <person name="Qian L."/>
            <person name="Wei D."/>
            <person name="Dai S."/>
            <person name="Zhou R."/>
        </authorList>
    </citation>
    <scope>NUCLEOTIDE SEQUENCE [LARGE SCALE GENOMIC DNA]</scope>
    <source>
        <strain evidence="1">BV-YZ2020</strain>
    </source>
</reference>
<gene>
    <name evidence="1" type="ORF">L6164_030213</name>
</gene>
<accession>A0ACB9LB68</accession>
<evidence type="ECO:0000313" key="2">
    <source>
        <dbReference type="Proteomes" id="UP000828941"/>
    </source>
</evidence>
<organism evidence="1 2">
    <name type="scientific">Bauhinia variegata</name>
    <name type="common">Purple orchid tree</name>
    <name type="synonym">Phanera variegata</name>
    <dbReference type="NCBI Taxonomy" id="167791"/>
    <lineage>
        <taxon>Eukaryota</taxon>
        <taxon>Viridiplantae</taxon>
        <taxon>Streptophyta</taxon>
        <taxon>Embryophyta</taxon>
        <taxon>Tracheophyta</taxon>
        <taxon>Spermatophyta</taxon>
        <taxon>Magnoliopsida</taxon>
        <taxon>eudicotyledons</taxon>
        <taxon>Gunneridae</taxon>
        <taxon>Pentapetalae</taxon>
        <taxon>rosids</taxon>
        <taxon>fabids</taxon>
        <taxon>Fabales</taxon>
        <taxon>Fabaceae</taxon>
        <taxon>Cercidoideae</taxon>
        <taxon>Cercideae</taxon>
        <taxon>Bauhiniinae</taxon>
        <taxon>Bauhinia</taxon>
    </lineage>
</organism>
<sequence length="576" mass="62136">MSAMATTSQGVFSALDNAKTQRYHYMAIVIAGMGFFTDAYDLFCITAVSKLIGRLYFFDSTSQKPGKLPTQVNNAITGVALCGTLVGQLFFGWLGDKLGRKKVYGITLTIMVGCTLASGLSFGATARSVVTTLCFFRFWLGFGIGGDYPLSAVIMSEYANQKTRGGFIAAVFAMQGFGILFAGGVAYVFSKIFLDANPAPDYETYPVLSTQPAGDFLWRIVLMFGAIPAALTYYWRMKMPETARYTALVEGNHHKAAADMAKVLDTEIAVEESGSRAAVDMVKVLDINIAVEEAGSGPAANPNPSPSYGFLSSEFINRHGLHLLGTTSTWFLLDIAFYSLQLAQKDIYPATGYVDKASKMNAIEEVHQLSKAMLVVALLATVPGYWFTVFLIDNIGRFKIQLGGFLLMSISMWFLGKNYEKYRGEKENCHSDSKQDYCGGDTTMFLILFGVTLFFANFGPNSTTFIVPAELFPARFRSTCHGISAAAGKAGAIIGAFVVQSYAGDSTSGIKTAIKALAIVNFLGFLFTFLVPETNGRSLENISGENVELASKISPETANEKKGNADAGNSSGSVVV</sequence>
<comment type="caution">
    <text evidence="1">The sequence shown here is derived from an EMBL/GenBank/DDBJ whole genome shotgun (WGS) entry which is preliminary data.</text>
</comment>
<keyword evidence="2" id="KW-1185">Reference proteome</keyword>
<dbReference type="Proteomes" id="UP000828941">
    <property type="component" value="Chromosome 12"/>
</dbReference>